<dbReference type="AlphaFoldDB" id="A0AAW8VKE2"/>
<feature type="region of interest" description="Disordered" evidence="1">
    <location>
        <begin position="1"/>
        <end position="24"/>
    </location>
</feature>
<gene>
    <name evidence="2" type="ORF">RO785_18660</name>
</gene>
<reference evidence="2" key="1">
    <citation type="submission" date="2023-08" db="EMBL/GenBank/DDBJ databases">
        <title>Reintroducing virulent viruses to syntetic microbiomes.</title>
        <authorList>
            <person name="Wilde J."/>
            <person name="Boyes R."/>
            <person name="Robinson A.V."/>
            <person name="Daisley B.A."/>
            <person name="Allen-Vercoe E."/>
        </authorList>
    </citation>
    <scope>NUCLEOTIDE SEQUENCE</scope>
    <source>
        <strain evidence="2">225I_12FAA</strain>
    </source>
</reference>
<protein>
    <submittedName>
        <fullName evidence="2">Uncharacterized protein</fullName>
    </submittedName>
</protein>
<evidence type="ECO:0000256" key="1">
    <source>
        <dbReference type="SAM" id="MobiDB-lite"/>
    </source>
</evidence>
<accession>A0AAW8VKE2</accession>
<dbReference type="RefSeq" id="WP_224322112.1">
    <property type="nucleotide sequence ID" value="NZ_CP081903.1"/>
</dbReference>
<sequence length="50" mass="5338">MAEQGIDFPARGAGQQADADGVGGSFLRRLRLGGGRGRAEEAEEEIYENE</sequence>
<feature type="compositionally biased region" description="Low complexity" evidence="1">
    <location>
        <begin position="10"/>
        <end position="20"/>
    </location>
</feature>
<organism evidence="2 3">
    <name type="scientific">Bacteroides cellulosilyticus</name>
    <dbReference type="NCBI Taxonomy" id="246787"/>
    <lineage>
        <taxon>Bacteria</taxon>
        <taxon>Pseudomonadati</taxon>
        <taxon>Bacteroidota</taxon>
        <taxon>Bacteroidia</taxon>
        <taxon>Bacteroidales</taxon>
        <taxon>Bacteroidaceae</taxon>
        <taxon>Bacteroides</taxon>
    </lineage>
</organism>
<dbReference type="Proteomes" id="UP001266995">
    <property type="component" value="Unassembled WGS sequence"/>
</dbReference>
<evidence type="ECO:0000313" key="3">
    <source>
        <dbReference type="Proteomes" id="UP001266995"/>
    </source>
</evidence>
<evidence type="ECO:0000313" key="2">
    <source>
        <dbReference type="EMBL" id="MDT4512995.1"/>
    </source>
</evidence>
<dbReference type="EMBL" id="JAVSNH010000001">
    <property type="protein sequence ID" value="MDT4512995.1"/>
    <property type="molecule type" value="Genomic_DNA"/>
</dbReference>
<name>A0AAW8VKE2_9BACE</name>
<proteinExistence type="predicted"/>
<comment type="caution">
    <text evidence="2">The sequence shown here is derived from an EMBL/GenBank/DDBJ whole genome shotgun (WGS) entry which is preliminary data.</text>
</comment>